<dbReference type="InterPro" id="IPR009496">
    <property type="entry name" value="RGM_C"/>
</dbReference>
<evidence type="ECO:0000256" key="1">
    <source>
        <dbReference type="ARBA" id="ARBA00004609"/>
    </source>
</evidence>
<comment type="similarity">
    <text evidence="2">Belongs to the repulsive guidance molecule (RGM) family.</text>
</comment>
<dbReference type="GO" id="GO:0098552">
    <property type="term" value="C:side of membrane"/>
    <property type="evidence" value="ECO:0007669"/>
    <property type="project" value="UniProtKB-KW"/>
</dbReference>
<accession>A0A8B9PYK0</accession>
<dbReference type="Pfam" id="PF06535">
    <property type="entry name" value="RGM_N"/>
    <property type="match status" value="1"/>
</dbReference>
<evidence type="ECO:0000256" key="4">
    <source>
        <dbReference type="ARBA" id="ARBA00022622"/>
    </source>
</evidence>
<reference evidence="13" key="1">
    <citation type="submission" date="2025-08" db="UniProtKB">
        <authorList>
            <consortium name="Ensembl"/>
        </authorList>
    </citation>
    <scope>IDENTIFICATION</scope>
</reference>
<dbReference type="GO" id="GO:0015026">
    <property type="term" value="F:coreceptor activity"/>
    <property type="evidence" value="ECO:0007669"/>
    <property type="project" value="TreeGrafter"/>
</dbReference>
<keyword evidence="8" id="KW-1015">Disulfide bond</keyword>
<keyword evidence="6" id="KW-0068">Autocatalytic cleavage</keyword>
<comment type="subcellular location">
    <subcellularLocation>
        <location evidence="1">Cell membrane</location>
        <topology evidence="1">Lipid-anchor</topology>
        <topology evidence="1">GPI-anchor</topology>
    </subcellularLocation>
</comment>
<dbReference type="PANTHER" id="PTHR31428">
    <property type="entry name" value="RGM DOMAIN FAMILY MEMBER DRAG-1"/>
    <property type="match status" value="1"/>
</dbReference>
<dbReference type="AlphaFoldDB" id="A0A8B9PYK0"/>
<keyword evidence="4" id="KW-0336">GPI-anchor</keyword>
<dbReference type="GO" id="GO:0080090">
    <property type="term" value="P:regulation of primary metabolic process"/>
    <property type="evidence" value="ECO:0007669"/>
    <property type="project" value="UniProtKB-ARBA"/>
</dbReference>
<evidence type="ECO:0000259" key="12">
    <source>
        <dbReference type="Pfam" id="PF06535"/>
    </source>
</evidence>
<evidence type="ECO:0000256" key="9">
    <source>
        <dbReference type="ARBA" id="ARBA00023180"/>
    </source>
</evidence>
<evidence type="ECO:0000256" key="10">
    <source>
        <dbReference type="ARBA" id="ARBA00023288"/>
    </source>
</evidence>
<keyword evidence="5" id="KW-0732">Signal</keyword>
<dbReference type="GO" id="GO:0005886">
    <property type="term" value="C:plasma membrane"/>
    <property type="evidence" value="ECO:0007669"/>
    <property type="project" value="UniProtKB-SubCell"/>
</dbReference>
<dbReference type="InterPro" id="IPR010536">
    <property type="entry name" value="RGM_N"/>
</dbReference>
<evidence type="ECO:0000313" key="13">
    <source>
        <dbReference type="Ensembl" id="ENSAOWP00000019545.1"/>
    </source>
</evidence>
<dbReference type="Ensembl" id="ENSAOWT00000022142.1">
    <property type="protein sequence ID" value="ENSAOWP00000019545.1"/>
    <property type="gene ID" value="ENSAOWG00000013269.1"/>
</dbReference>
<evidence type="ECO:0000256" key="2">
    <source>
        <dbReference type="ARBA" id="ARBA00005321"/>
    </source>
</evidence>
<evidence type="ECO:0000259" key="11">
    <source>
        <dbReference type="Pfam" id="PF06534"/>
    </source>
</evidence>
<evidence type="ECO:0000256" key="6">
    <source>
        <dbReference type="ARBA" id="ARBA00022813"/>
    </source>
</evidence>
<dbReference type="InterPro" id="IPR040287">
    <property type="entry name" value="RGM"/>
</dbReference>
<dbReference type="GO" id="GO:0010604">
    <property type="term" value="P:positive regulation of macromolecule metabolic process"/>
    <property type="evidence" value="ECO:0007669"/>
    <property type="project" value="UniProtKB-ARBA"/>
</dbReference>
<organism evidence="13 14">
    <name type="scientific">Apteryx owenii</name>
    <name type="common">Little spotted kiwi</name>
    <dbReference type="NCBI Taxonomy" id="8824"/>
    <lineage>
        <taxon>Eukaryota</taxon>
        <taxon>Metazoa</taxon>
        <taxon>Chordata</taxon>
        <taxon>Craniata</taxon>
        <taxon>Vertebrata</taxon>
        <taxon>Euteleostomi</taxon>
        <taxon>Archelosauria</taxon>
        <taxon>Archosauria</taxon>
        <taxon>Dinosauria</taxon>
        <taxon>Saurischia</taxon>
        <taxon>Theropoda</taxon>
        <taxon>Coelurosauria</taxon>
        <taxon>Aves</taxon>
        <taxon>Palaeognathae</taxon>
        <taxon>Apterygiformes</taxon>
        <taxon>Apterygidae</taxon>
        <taxon>Apteryx</taxon>
    </lineage>
</organism>
<reference evidence="13" key="2">
    <citation type="submission" date="2025-09" db="UniProtKB">
        <authorList>
            <consortium name="Ensembl"/>
        </authorList>
    </citation>
    <scope>IDENTIFICATION</scope>
</reference>
<evidence type="ECO:0000256" key="8">
    <source>
        <dbReference type="ARBA" id="ARBA00023157"/>
    </source>
</evidence>
<evidence type="ECO:0000256" key="3">
    <source>
        <dbReference type="ARBA" id="ARBA00022475"/>
    </source>
</evidence>
<evidence type="ECO:0008006" key="15">
    <source>
        <dbReference type="Google" id="ProtNLM"/>
    </source>
</evidence>
<dbReference type="Pfam" id="PF06534">
    <property type="entry name" value="RGM_C"/>
    <property type="match status" value="1"/>
</dbReference>
<evidence type="ECO:0000256" key="7">
    <source>
        <dbReference type="ARBA" id="ARBA00023136"/>
    </source>
</evidence>
<proteinExistence type="inferred from homology"/>
<evidence type="ECO:0000256" key="5">
    <source>
        <dbReference type="ARBA" id="ARBA00022729"/>
    </source>
</evidence>
<protein>
    <recommendedName>
        <fullName evidence="15">Repulsive guidance molecule A</fullName>
    </recommendedName>
</protein>
<dbReference type="FunFam" id="3.40.1000.10:FF:000001">
    <property type="entry name" value="Repulsive guidance molecule BMP co-receptor a"/>
    <property type="match status" value="1"/>
</dbReference>
<dbReference type="Gene3D" id="3.40.1000.10">
    <property type="entry name" value="Mog1/PsbP, alpha/beta/alpha sandwich"/>
    <property type="match status" value="1"/>
</dbReference>
<name>A0A8B9PYK0_APTOW</name>
<dbReference type="GO" id="GO:0030509">
    <property type="term" value="P:BMP signaling pathway"/>
    <property type="evidence" value="ECO:0007669"/>
    <property type="project" value="TreeGrafter"/>
</dbReference>
<keyword evidence="3" id="KW-1003">Cell membrane</keyword>
<sequence length="432" mass="47619">TSVRSHKSSARIWSFCLGALFLKGPESSFSAPTSPVHCQQCRIQHCNADYVAATSPSNALPEDVLLDVDYCTALRAYSVCTRKTAKFCRGDLVYHSAVFRIKELFAQYNCSSDGPTSSARAPGTQNPLVSEICDYERSSSFQKKFAHCGLFGDPHLRTFKDEFQTCKVEGAWPLIDNQYLSVQVTNVPVVTGSSATATSKITLIFKSYQGCTEQKVYQATTEDLPLAFSDGTRNGGQQEGAGSLRILEKPDSNQVEIQAHYIGSTVIIRQVGRYLTFAIRVPEETLNLSEESPVLQLCLHGCPKNELIQEHRLRLSDSSPLWPSSQQVYTVETAAEQCHRILQVEDVYFQSCVFDLLTTGDPEFSMAAYGALEDLKALYPSRLSLHAASKTISVPGRALALCQPAIFAVCIGTGTSWVYCCFCPRHGPWILT</sequence>
<keyword evidence="7" id="KW-0472">Membrane</keyword>
<feature type="domain" description="Repulsive guidance molecule N-terminal" evidence="12">
    <location>
        <begin position="41"/>
        <end position="111"/>
    </location>
</feature>
<feature type="domain" description="Repulsive guidance molecule C-terminal" evidence="11">
    <location>
        <begin position="144"/>
        <end position="380"/>
    </location>
</feature>
<keyword evidence="10" id="KW-0449">Lipoprotein</keyword>
<keyword evidence="9" id="KW-0325">Glycoprotein</keyword>
<dbReference type="Proteomes" id="UP000694424">
    <property type="component" value="Unplaced"/>
</dbReference>
<keyword evidence="14" id="KW-1185">Reference proteome</keyword>
<dbReference type="PANTHER" id="PTHR31428:SF7">
    <property type="entry name" value="RGM DOMAIN FAMILY ISOFORM X1"/>
    <property type="match status" value="1"/>
</dbReference>
<evidence type="ECO:0000313" key="14">
    <source>
        <dbReference type="Proteomes" id="UP000694424"/>
    </source>
</evidence>